<dbReference type="Proteomes" id="UP000472269">
    <property type="component" value="Unplaced"/>
</dbReference>
<reference evidence="1" key="1">
    <citation type="submission" date="2025-08" db="UniProtKB">
        <authorList>
            <consortium name="Ensembl"/>
        </authorList>
    </citation>
    <scope>IDENTIFICATION</scope>
</reference>
<sequence>VFNLQEVCCLCRAKQLSTKFMFLCEVFSALDIISPWVMECYSDLVLQNTLLPLGVKSTLIIIRLVAQPFLGAEQNGNNRSLIRSM</sequence>
<name>A0A663MXA2_ATHCN</name>
<reference evidence="1" key="2">
    <citation type="submission" date="2025-09" db="UniProtKB">
        <authorList>
            <consortium name="Ensembl"/>
        </authorList>
    </citation>
    <scope>IDENTIFICATION</scope>
</reference>
<dbReference type="Ensembl" id="ENSACUT00000017295.1">
    <property type="protein sequence ID" value="ENSACUP00000016221.1"/>
    <property type="gene ID" value="ENSACUG00000010878.1"/>
</dbReference>
<keyword evidence="2" id="KW-1185">Reference proteome</keyword>
<organism evidence="1 2">
    <name type="scientific">Athene cunicularia</name>
    <name type="common">Burrowing owl</name>
    <name type="synonym">Speotyto cunicularia</name>
    <dbReference type="NCBI Taxonomy" id="194338"/>
    <lineage>
        <taxon>Eukaryota</taxon>
        <taxon>Metazoa</taxon>
        <taxon>Chordata</taxon>
        <taxon>Craniata</taxon>
        <taxon>Vertebrata</taxon>
        <taxon>Euteleostomi</taxon>
        <taxon>Archelosauria</taxon>
        <taxon>Archosauria</taxon>
        <taxon>Dinosauria</taxon>
        <taxon>Saurischia</taxon>
        <taxon>Theropoda</taxon>
        <taxon>Coelurosauria</taxon>
        <taxon>Aves</taxon>
        <taxon>Neognathae</taxon>
        <taxon>Neoaves</taxon>
        <taxon>Telluraves</taxon>
        <taxon>Strigiformes</taxon>
        <taxon>Strigidae</taxon>
        <taxon>Athene</taxon>
    </lineage>
</organism>
<evidence type="ECO:0000313" key="1">
    <source>
        <dbReference type="Ensembl" id="ENSACUP00000016221.1"/>
    </source>
</evidence>
<protein>
    <submittedName>
        <fullName evidence="1">Uncharacterized protein</fullName>
    </submittedName>
</protein>
<dbReference type="AlphaFoldDB" id="A0A663MXA2"/>
<accession>A0A663MXA2</accession>
<evidence type="ECO:0000313" key="2">
    <source>
        <dbReference type="Proteomes" id="UP000472269"/>
    </source>
</evidence>
<proteinExistence type="predicted"/>